<sequence>MGRIKNNIGIALLAGAVLATASACGGNASASGQNTSPVVSASGGSSSGSSAGSSASASSSPSPTASPTPTHPAGPPVLLDSITPATGGTVGVAMPISIVFTKAVATSARKAIEQHLEVTTSTPVTGAWHWFSSQRVDWRPQNYWTPGTKVKVVADLTDVGDGNGRYGTHSYTHSFTVGSDIETKISVPGHSMKVYNDGKLVKSMPIDAGSPSFPSWDGTMAVVGKAPEVRMRSCSVGIACDKNDPNYYDITLPWDVQLTFSGTYVHYSTGDPYPGHSYGSHGCVHLSLADSKWYYNYVKQGDPITITGSPRGKAAGDNGYASFDLSWSQWLAGSSSGATTTAAI</sequence>
<dbReference type="PANTHER" id="PTHR30582">
    <property type="entry name" value="L,D-TRANSPEPTIDASE"/>
    <property type="match status" value="1"/>
</dbReference>
<keyword evidence="2" id="KW-1185">Reference proteome</keyword>
<dbReference type="CDD" id="cd16913">
    <property type="entry name" value="YkuD_like"/>
    <property type="match status" value="1"/>
</dbReference>
<gene>
    <name evidence="1" type="ORF">ACEZDG_17860</name>
</gene>
<dbReference type="CDD" id="cd13432">
    <property type="entry name" value="LDT_IgD_like_2"/>
    <property type="match status" value="1"/>
</dbReference>
<reference evidence="1 2" key="1">
    <citation type="submission" date="2024-09" db="EMBL/GenBank/DDBJ databases">
        <authorList>
            <person name="Lee S.D."/>
        </authorList>
    </citation>
    <scope>NUCLEOTIDE SEQUENCE [LARGE SCALE GENOMIC DNA]</scope>
    <source>
        <strain evidence="1 2">N1-1</strain>
    </source>
</reference>
<dbReference type="InterPro" id="IPR038063">
    <property type="entry name" value="Transpep_catalytic_dom"/>
</dbReference>
<evidence type="ECO:0000313" key="2">
    <source>
        <dbReference type="Proteomes" id="UP001592582"/>
    </source>
</evidence>
<dbReference type="Pfam" id="PF17964">
    <property type="entry name" value="Big_10"/>
    <property type="match status" value="1"/>
</dbReference>
<dbReference type="Gene3D" id="2.60.40.3710">
    <property type="match status" value="1"/>
</dbReference>
<dbReference type="Pfam" id="PF03734">
    <property type="entry name" value="YkuD"/>
    <property type="match status" value="1"/>
</dbReference>
<dbReference type="EMBL" id="JBHEZX010000007">
    <property type="protein sequence ID" value="MFC1411129.1"/>
    <property type="molecule type" value="Genomic_DNA"/>
</dbReference>
<dbReference type="Gene3D" id="2.40.440.10">
    <property type="entry name" value="L,D-transpeptidase catalytic domain-like"/>
    <property type="match status" value="1"/>
</dbReference>
<name>A0ABV6VBN0_9ACTN</name>
<protein>
    <submittedName>
        <fullName evidence="1">Ig-like domain-containing protein</fullName>
    </submittedName>
</protein>
<accession>A0ABV6VBN0</accession>
<dbReference type="Proteomes" id="UP001592582">
    <property type="component" value="Unassembled WGS sequence"/>
</dbReference>
<dbReference type="InterPro" id="IPR005490">
    <property type="entry name" value="LD_TPept_cat_dom"/>
</dbReference>
<dbReference type="InterPro" id="IPR041280">
    <property type="entry name" value="Big_10"/>
</dbReference>
<dbReference type="PROSITE" id="PS51257">
    <property type="entry name" value="PROKAR_LIPOPROTEIN"/>
    <property type="match status" value="1"/>
</dbReference>
<dbReference type="PANTHER" id="PTHR30582:SF2">
    <property type="entry name" value="L,D-TRANSPEPTIDASE YCIB-RELATED"/>
    <property type="match status" value="1"/>
</dbReference>
<proteinExistence type="predicted"/>
<comment type="caution">
    <text evidence="1">The sequence shown here is derived from an EMBL/GenBank/DDBJ whole genome shotgun (WGS) entry which is preliminary data.</text>
</comment>
<dbReference type="InterPro" id="IPR050979">
    <property type="entry name" value="LD-transpeptidase"/>
</dbReference>
<organism evidence="1 2">
    <name type="scientific">Streptacidiphilus alkalitolerans</name>
    <dbReference type="NCBI Taxonomy" id="3342712"/>
    <lineage>
        <taxon>Bacteria</taxon>
        <taxon>Bacillati</taxon>
        <taxon>Actinomycetota</taxon>
        <taxon>Actinomycetes</taxon>
        <taxon>Kitasatosporales</taxon>
        <taxon>Streptomycetaceae</taxon>
        <taxon>Streptacidiphilus</taxon>
    </lineage>
</organism>
<dbReference type="SUPFAM" id="SSF141523">
    <property type="entry name" value="L,D-transpeptidase catalytic domain-like"/>
    <property type="match status" value="1"/>
</dbReference>
<dbReference type="PROSITE" id="PS52029">
    <property type="entry name" value="LD_TPASE"/>
    <property type="match status" value="1"/>
</dbReference>
<evidence type="ECO:0000313" key="1">
    <source>
        <dbReference type="EMBL" id="MFC1411129.1"/>
    </source>
</evidence>